<reference evidence="2 3" key="1">
    <citation type="journal article" date="2019" name="Sci. Rep.">
        <title>Orb-weaving spider Araneus ventricosus genome elucidates the spidroin gene catalogue.</title>
        <authorList>
            <person name="Kono N."/>
            <person name="Nakamura H."/>
            <person name="Ohtoshi R."/>
            <person name="Moran D.A.P."/>
            <person name="Shinohara A."/>
            <person name="Yoshida Y."/>
            <person name="Fujiwara M."/>
            <person name="Mori M."/>
            <person name="Tomita M."/>
            <person name="Arakawa K."/>
        </authorList>
    </citation>
    <scope>NUCLEOTIDE SEQUENCE [LARGE SCALE GENOMIC DNA]</scope>
</reference>
<accession>A0A4Y2NG70</accession>
<sequence length="70" mass="7998">SRFEATRGLFWDEPRNFEPQSDDKDDIRAGTLCLQTSSPHQREDACHTKYDLGFNRPNAHGSSVESVFEP</sequence>
<feature type="non-terminal residue" evidence="2">
    <location>
        <position position="1"/>
    </location>
</feature>
<name>A0A4Y2NG70_ARAVE</name>
<feature type="compositionally biased region" description="Basic and acidic residues" evidence="1">
    <location>
        <begin position="1"/>
        <end position="28"/>
    </location>
</feature>
<feature type="region of interest" description="Disordered" evidence="1">
    <location>
        <begin position="1"/>
        <end position="29"/>
    </location>
</feature>
<evidence type="ECO:0000256" key="1">
    <source>
        <dbReference type="SAM" id="MobiDB-lite"/>
    </source>
</evidence>
<dbReference type="AlphaFoldDB" id="A0A4Y2NG70"/>
<comment type="caution">
    <text evidence="2">The sequence shown here is derived from an EMBL/GenBank/DDBJ whole genome shotgun (WGS) entry which is preliminary data.</text>
</comment>
<gene>
    <name evidence="2" type="ORF">AVEN_33235_1</name>
</gene>
<protein>
    <submittedName>
        <fullName evidence="2">Uncharacterized protein</fullName>
    </submittedName>
</protein>
<keyword evidence="3" id="KW-1185">Reference proteome</keyword>
<proteinExistence type="predicted"/>
<dbReference type="EMBL" id="BGPR01127737">
    <property type="protein sequence ID" value="GBN37913.1"/>
    <property type="molecule type" value="Genomic_DNA"/>
</dbReference>
<organism evidence="2 3">
    <name type="scientific">Araneus ventricosus</name>
    <name type="common">Orbweaver spider</name>
    <name type="synonym">Epeira ventricosa</name>
    <dbReference type="NCBI Taxonomy" id="182803"/>
    <lineage>
        <taxon>Eukaryota</taxon>
        <taxon>Metazoa</taxon>
        <taxon>Ecdysozoa</taxon>
        <taxon>Arthropoda</taxon>
        <taxon>Chelicerata</taxon>
        <taxon>Arachnida</taxon>
        <taxon>Araneae</taxon>
        <taxon>Araneomorphae</taxon>
        <taxon>Entelegynae</taxon>
        <taxon>Araneoidea</taxon>
        <taxon>Araneidae</taxon>
        <taxon>Araneus</taxon>
    </lineage>
</organism>
<dbReference type="Proteomes" id="UP000499080">
    <property type="component" value="Unassembled WGS sequence"/>
</dbReference>
<evidence type="ECO:0000313" key="2">
    <source>
        <dbReference type="EMBL" id="GBN37913.1"/>
    </source>
</evidence>
<evidence type="ECO:0000313" key="3">
    <source>
        <dbReference type="Proteomes" id="UP000499080"/>
    </source>
</evidence>